<dbReference type="AlphaFoldDB" id="A0A7C5UY14"/>
<protein>
    <submittedName>
        <fullName evidence="1">Uncharacterized protein</fullName>
    </submittedName>
</protein>
<sequence>MNIANSILQYVNNIYEQFSERLDRAIREDASKEYIQILSELTSFIVILRKFLNSASMLDNLYTDVKSGRVCFQWLYTEDNNFVSLVRFDPRINISYNNNRIYIGFNDRGINIYTNVIEYYINSLKEAIALNDINSLIARKSLIFNVLGILKAELQHFEEDFIKCAKMVKVK</sequence>
<dbReference type="EMBL" id="DRUB01000094">
    <property type="protein sequence ID" value="HHR96201.1"/>
    <property type="molecule type" value="Genomic_DNA"/>
</dbReference>
<reference evidence="1" key="1">
    <citation type="journal article" date="2020" name="mSystems">
        <title>Genome- and Community-Level Interaction Insights into Carbon Utilization and Element Cycling Functions of Hydrothermarchaeota in Hydrothermal Sediment.</title>
        <authorList>
            <person name="Zhou Z."/>
            <person name="Liu Y."/>
            <person name="Xu W."/>
            <person name="Pan J."/>
            <person name="Luo Z.H."/>
            <person name="Li M."/>
        </authorList>
    </citation>
    <scope>NUCLEOTIDE SEQUENCE [LARGE SCALE GENOMIC DNA]</scope>
    <source>
        <strain evidence="1">SpSt-1</strain>
    </source>
</reference>
<organism evidence="1">
    <name type="scientific">Ignisphaera aggregans</name>
    <dbReference type="NCBI Taxonomy" id="334771"/>
    <lineage>
        <taxon>Archaea</taxon>
        <taxon>Thermoproteota</taxon>
        <taxon>Thermoprotei</taxon>
        <taxon>Desulfurococcales</taxon>
        <taxon>Desulfurococcaceae</taxon>
        <taxon>Ignisphaera</taxon>
    </lineage>
</organism>
<name>A0A7C5UY14_9CREN</name>
<comment type="caution">
    <text evidence="1">The sequence shown here is derived from an EMBL/GenBank/DDBJ whole genome shotgun (WGS) entry which is preliminary data.</text>
</comment>
<accession>A0A7C5UY14</accession>
<evidence type="ECO:0000313" key="1">
    <source>
        <dbReference type="EMBL" id="HHR96201.1"/>
    </source>
</evidence>
<proteinExistence type="predicted"/>
<gene>
    <name evidence="1" type="ORF">ENL47_05200</name>
</gene>